<protein>
    <submittedName>
        <fullName evidence="6">1-acyl-sn-glycerol-3-phosphate acyltransferase</fullName>
        <ecNumber evidence="6">2.3.1.-</ecNumber>
    </submittedName>
</protein>
<dbReference type="SMART" id="SM00563">
    <property type="entry name" value="PlsC"/>
    <property type="match status" value="1"/>
</dbReference>
<dbReference type="EC" id="2.3.1.-" evidence="6"/>
<feature type="domain" description="Phospholipid/glycerol acyltransferase" evidence="5">
    <location>
        <begin position="72"/>
        <end position="187"/>
    </location>
</feature>
<keyword evidence="2 6" id="KW-0808">Transferase</keyword>
<keyword evidence="4" id="KW-1133">Transmembrane helix</keyword>
<reference evidence="6 7" key="1">
    <citation type="journal article" date="2023" name="Microorganisms">
        <title>Thiorhodovibrio frisius and Trv. litoralis spp. nov., Two Novel Members from a Clade of Fastidious Purple Sulfur Bacteria That Exhibit Unique Red-Shifted Light-Harvesting Capabilities.</title>
        <authorList>
            <person name="Methner A."/>
            <person name="Kuzyk S.B."/>
            <person name="Petersen J."/>
            <person name="Bauer S."/>
            <person name="Brinkmann H."/>
            <person name="Sichau K."/>
            <person name="Wanner G."/>
            <person name="Wolf J."/>
            <person name="Neumann-Schaal M."/>
            <person name="Henke P."/>
            <person name="Tank M."/>
            <person name="Sproer C."/>
            <person name="Bunk B."/>
            <person name="Overmann J."/>
        </authorList>
    </citation>
    <scope>NUCLEOTIDE SEQUENCE [LARGE SCALE GENOMIC DNA]</scope>
    <source>
        <strain evidence="6 7">DSM 6702</strain>
    </source>
</reference>
<evidence type="ECO:0000313" key="6">
    <source>
        <dbReference type="EMBL" id="WPL19656.1"/>
    </source>
</evidence>
<keyword evidence="7" id="KW-1185">Reference proteome</keyword>
<name>A0ABZ0SF59_9GAMM</name>
<dbReference type="PANTHER" id="PTHR10434:SF40">
    <property type="entry name" value="1-ACYL-SN-GLYCEROL-3-PHOSPHATE ACYLTRANSFERASE"/>
    <property type="match status" value="1"/>
</dbReference>
<proteinExistence type="predicted"/>
<dbReference type="EMBL" id="CP121472">
    <property type="protein sequence ID" value="WPL19656.1"/>
    <property type="molecule type" value="Genomic_DNA"/>
</dbReference>
<evidence type="ECO:0000256" key="4">
    <source>
        <dbReference type="SAM" id="Phobius"/>
    </source>
</evidence>
<evidence type="ECO:0000313" key="7">
    <source>
        <dbReference type="Proteomes" id="UP001432180"/>
    </source>
</evidence>
<accession>A0ABZ0SF59</accession>
<evidence type="ECO:0000259" key="5">
    <source>
        <dbReference type="SMART" id="SM00563"/>
    </source>
</evidence>
<dbReference type="Pfam" id="PF01553">
    <property type="entry name" value="Acyltransferase"/>
    <property type="match status" value="1"/>
</dbReference>
<keyword evidence="4" id="KW-0472">Membrane</keyword>
<feature type="transmembrane region" description="Helical" evidence="4">
    <location>
        <begin position="7"/>
        <end position="31"/>
    </location>
</feature>
<keyword evidence="4" id="KW-0812">Transmembrane</keyword>
<dbReference type="RefSeq" id="WP_328985404.1">
    <property type="nucleotide sequence ID" value="NZ_CP121472.1"/>
</dbReference>
<dbReference type="SUPFAM" id="SSF69593">
    <property type="entry name" value="Glycerol-3-phosphate (1)-acyltransferase"/>
    <property type="match status" value="1"/>
</dbReference>
<evidence type="ECO:0000256" key="1">
    <source>
        <dbReference type="ARBA" id="ARBA00005189"/>
    </source>
</evidence>
<comment type="pathway">
    <text evidence="1">Lipid metabolism.</text>
</comment>
<dbReference type="InterPro" id="IPR002123">
    <property type="entry name" value="Plipid/glycerol_acylTrfase"/>
</dbReference>
<evidence type="ECO:0000256" key="2">
    <source>
        <dbReference type="ARBA" id="ARBA00022679"/>
    </source>
</evidence>
<dbReference type="PANTHER" id="PTHR10434">
    <property type="entry name" value="1-ACYL-SN-GLYCEROL-3-PHOSPHATE ACYLTRANSFERASE"/>
    <property type="match status" value="1"/>
</dbReference>
<sequence length="244" mass="26713">MLYLRSAIFNLLFSVVSIGYSIAILLAAPLVSECALGHLGNAWSRTSLVLLRVICGLDIQVSGREYLPEHPVVILCKHSSAWETVALRTLFPCRQAWVLKRELLAIPFFGWALGRYHPIAIDRGSPRQALKQVLTQGEISLNAGRWVVLFPEGTRVAPGQRGRYNISGAKLAERTGTDVLPIAHNSGVFWGRRAFTKRPGCIHLVIGAPISSQGRGAAEINRLAEDWIETTVASLPSSPDPSRT</sequence>
<gene>
    <name evidence="6" type="primary">plsC</name>
    <name evidence="6" type="ORF">Thiowin_04793</name>
</gene>
<dbReference type="Proteomes" id="UP001432180">
    <property type="component" value="Chromosome"/>
</dbReference>
<dbReference type="GO" id="GO:0016746">
    <property type="term" value="F:acyltransferase activity"/>
    <property type="evidence" value="ECO:0007669"/>
    <property type="project" value="UniProtKB-KW"/>
</dbReference>
<keyword evidence="3 6" id="KW-0012">Acyltransferase</keyword>
<organism evidence="6 7">
    <name type="scientific">Thiorhodovibrio winogradskyi</name>
    <dbReference type="NCBI Taxonomy" id="77007"/>
    <lineage>
        <taxon>Bacteria</taxon>
        <taxon>Pseudomonadati</taxon>
        <taxon>Pseudomonadota</taxon>
        <taxon>Gammaproteobacteria</taxon>
        <taxon>Chromatiales</taxon>
        <taxon>Chromatiaceae</taxon>
        <taxon>Thiorhodovibrio</taxon>
    </lineage>
</organism>
<evidence type="ECO:0000256" key="3">
    <source>
        <dbReference type="ARBA" id="ARBA00023315"/>
    </source>
</evidence>
<dbReference type="CDD" id="cd07989">
    <property type="entry name" value="LPLAT_AGPAT-like"/>
    <property type="match status" value="1"/>
</dbReference>